<name>A0A3A8JUA5_9BACT</name>
<accession>A0A3A8JUA5</accession>
<gene>
    <name evidence="1" type="ORF">D7V88_03400</name>
</gene>
<comment type="caution">
    <text evidence="1">The sequence shown here is derived from an EMBL/GenBank/DDBJ whole genome shotgun (WGS) entry which is preliminary data.</text>
</comment>
<proteinExistence type="predicted"/>
<dbReference type="AlphaFoldDB" id="A0A3A8JUA5"/>
<reference evidence="2" key="1">
    <citation type="submission" date="2018-09" db="EMBL/GenBank/DDBJ databases">
        <authorList>
            <person name="Livingstone P.G."/>
            <person name="Whitworth D.E."/>
        </authorList>
    </citation>
    <scope>NUCLEOTIDE SEQUENCE [LARGE SCALE GENOMIC DNA]</scope>
    <source>
        <strain evidence="2">CA054A</strain>
    </source>
</reference>
<evidence type="ECO:0008006" key="3">
    <source>
        <dbReference type="Google" id="ProtNLM"/>
    </source>
</evidence>
<evidence type="ECO:0000313" key="1">
    <source>
        <dbReference type="EMBL" id="RKG93193.1"/>
    </source>
</evidence>
<protein>
    <recommendedName>
        <fullName evidence="3">Galactose oxidase</fullName>
    </recommendedName>
</protein>
<dbReference type="EMBL" id="RAVZ01000012">
    <property type="protein sequence ID" value="RKG93193.1"/>
    <property type="molecule type" value="Genomic_DNA"/>
</dbReference>
<evidence type="ECO:0000313" key="2">
    <source>
        <dbReference type="Proteomes" id="UP000268094"/>
    </source>
</evidence>
<sequence>MEASDRRSSFQLYNPGSYDTYCYPREVAGATKRPRLEVRYGDAWRSASAAPSVRTKHSATLLADGRGLVTATVLLDGRVLAVGGQADASTASLASAEHFTSITDL</sequence>
<organism evidence="1 2">
    <name type="scientific">Corallococcus terminator</name>
    <dbReference type="NCBI Taxonomy" id="2316733"/>
    <lineage>
        <taxon>Bacteria</taxon>
        <taxon>Pseudomonadati</taxon>
        <taxon>Myxococcota</taxon>
        <taxon>Myxococcia</taxon>
        <taxon>Myxococcales</taxon>
        <taxon>Cystobacterineae</taxon>
        <taxon>Myxococcaceae</taxon>
        <taxon>Corallococcus</taxon>
    </lineage>
</organism>
<dbReference type="Proteomes" id="UP000268094">
    <property type="component" value="Unassembled WGS sequence"/>
</dbReference>
<keyword evidence="2" id="KW-1185">Reference proteome</keyword>